<reference evidence="1" key="1">
    <citation type="submission" date="2020-09" db="EMBL/GenBank/DDBJ databases">
        <title>Genome-Enabled Discovery of Anthraquinone Biosynthesis in Senna tora.</title>
        <authorList>
            <person name="Kang S.-H."/>
            <person name="Pandey R.P."/>
            <person name="Lee C.-M."/>
            <person name="Sim J.-S."/>
            <person name="Jeong J.-T."/>
            <person name="Choi B.-S."/>
            <person name="Jung M."/>
            <person name="Ginzburg D."/>
            <person name="Zhao K."/>
            <person name="Won S.Y."/>
            <person name="Oh T.-J."/>
            <person name="Yu Y."/>
            <person name="Kim N.-H."/>
            <person name="Lee O.R."/>
            <person name="Lee T.-H."/>
            <person name="Bashyal P."/>
            <person name="Kim T.-S."/>
            <person name="Lee W.-H."/>
            <person name="Kawkins C."/>
            <person name="Kim C.-K."/>
            <person name="Kim J.S."/>
            <person name="Ahn B.O."/>
            <person name="Rhee S.Y."/>
            <person name="Sohng J.K."/>
        </authorList>
    </citation>
    <scope>NUCLEOTIDE SEQUENCE</scope>
    <source>
        <tissue evidence="1">Leaf</tissue>
    </source>
</reference>
<organism evidence="1 2">
    <name type="scientific">Senna tora</name>
    <dbReference type="NCBI Taxonomy" id="362788"/>
    <lineage>
        <taxon>Eukaryota</taxon>
        <taxon>Viridiplantae</taxon>
        <taxon>Streptophyta</taxon>
        <taxon>Embryophyta</taxon>
        <taxon>Tracheophyta</taxon>
        <taxon>Spermatophyta</taxon>
        <taxon>Magnoliopsida</taxon>
        <taxon>eudicotyledons</taxon>
        <taxon>Gunneridae</taxon>
        <taxon>Pentapetalae</taxon>
        <taxon>rosids</taxon>
        <taxon>fabids</taxon>
        <taxon>Fabales</taxon>
        <taxon>Fabaceae</taxon>
        <taxon>Caesalpinioideae</taxon>
        <taxon>Cassia clade</taxon>
        <taxon>Senna</taxon>
    </lineage>
</organism>
<dbReference type="AlphaFoldDB" id="A0A834TAD2"/>
<dbReference type="Proteomes" id="UP000634136">
    <property type="component" value="Unassembled WGS sequence"/>
</dbReference>
<comment type="caution">
    <text evidence="1">The sequence shown here is derived from an EMBL/GenBank/DDBJ whole genome shotgun (WGS) entry which is preliminary data.</text>
</comment>
<proteinExistence type="predicted"/>
<protein>
    <submittedName>
        <fullName evidence="1">Uncharacterized protein</fullName>
    </submittedName>
</protein>
<evidence type="ECO:0000313" key="2">
    <source>
        <dbReference type="Proteomes" id="UP000634136"/>
    </source>
</evidence>
<keyword evidence="2" id="KW-1185">Reference proteome</keyword>
<gene>
    <name evidence="1" type="ORF">G2W53_023446</name>
</gene>
<sequence length="85" mass="9949">MSHPKVRYCAFDTQRISWTPPENLKKEKRKHRDLACHVEPPSTWRFMEAGPTTPETFYVEGNRRFMQSHVSSKSRRASLSGHFDG</sequence>
<name>A0A834TAD2_9FABA</name>
<dbReference type="EMBL" id="JAAIUW010000008">
    <property type="protein sequence ID" value="KAF7817991.1"/>
    <property type="molecule type" value="Genomic_DNA"/>
</dbReference>
<accession>A0A834TAD2</accession>
<evidence type="ECO:0000313" key="1">
    <source>
        <dbReference type="EMBL" id="KAF7817991.1"/>
    </source>
</evidence>